<keyword evidence="1" id="KW-0732">Signal</keyword>
<sequence>MKLLLTAVALAALIHQCTSQRGVKCYRCCNDLSTCPNEPLDPDCGNPHYSNPDYLYSRFNWDYCVTQVFTDGYNEGTVYRDSNVGFRNTDDDCNVWDGGVSCYCHEDACNTNLCEHCLT</sequence>
<reference evidence="2 3" key="1">
    <citation type="submission" date="2024-05" db="EMBL/GenBank/DDBJ databases">
        <authorList>
            <person name="Wallberg A."/>
        </authorList>
    </citation>
    <scope>NUCLEOTIDE SEQUENCE [LARGE SCALE GENOMIC DNA]</scope>
</reference>
<dbReference type="EMBL" id="CAXKWB010056885">
    <property type="protein sequence ID" value="CAL4178883.1"/>
    <property type="molecule type" value="Genomic_DNA"/>
</dbReference>
<name>A0AAV2SDW0_MEGNR</name>
<feature type="signal peptide" evidence="1">
    <location>
        <begin position="1"/>
        <end position="19"/>
    </location>
</feature>
<gene>
    <name evidence="2" type="ORF">MNOR_LOCUS35083</name>
</gene>
<evidence type="ECO:0000256" key="1">
    <source>
        <dbReference type="SAM" id="SignalP"/>
    </source>
</evidence>
<evidence type="ECO:0008006" key="4">
    <source>
        <dbReference type="Google" id="ProtNLM"/>
    </source>
</evidence>
<dbReference type="AlphaFoldDB" id="A0AAV2SDW0"/>
<evidence type="ECO:0000313" key="3">
    <source>
        <dbReference type="Proteomes" id="UP001497623"/>
    </source>
</evidence>
<protein>
    <recommendedName>
        <fullName evidence="4">Protein sleepless</fullName>
    </recommendedName>
</protein>
<evidence type="ECO:0000313" key="2">
    <source>
        <dbReference type="EMBL" id="CAL4178883.1"/>
    </source>
</evidence>
<organism evidence="2 3">
    <name type="scientific">Meganyctiphanes norvegica</name>
    <name type="common">Northern krill</name>
    <name type="synonym">Thysanopoda norvegica</name>
    <dbReference type="NCBI Taxonomy" id="48144"/>
    <lineage>
        <taxon>Eukaryota</taxon>
        <taxon>Metazoa</taxon>
        <taxon>Ecdysozoa</taxon>
        <taxon>Arthropoda</taxon>
        <taxon>Crustacea</taxon>
        <taxon>Multicrustacea</taxon>
        <taxon>Malacostraca</taxon>
        <taxon>Eumalacostraca</taxon>
        <taxon>Eucarida</taxon>
        <taxon>Euphausiacea</taxon>
        <taxon>Euphausiidae</taxon>
        <taxon>Meganyctiphanes</taxon>
    </lineage>
</organism>
<proteinExistence type="predicted"/>
<keyword evidence="3" id="KW-1185">Reference proteome</keyword>
<comment type="caution">
    <text evidence="2">The sequence shown here is derived from an EMBL/GenBank/DDBJ whole genome shotgun (WGS) entry which is preliminary data.</text>
</comment>
<feature type="chain" id="PRO_5043685389" description="Protein sleepless" evidence="1">
    <location>
        <begin position="20"/>
        <end position="119"/>
    </location>
</feature>
<dbReference type="Proteomes" id="UP001497623">
    <property type="component" value="Unassembled WGS sequence"/>
</dbReference>
<accession>A0AAV2SDW0</accession>